<dbReference type="EMBL" id="LR796326">
    <property type="protein sequence ID" value="CAB4136886.1"/>
    <property type="molecule type" value="Genomic_DNA"/>
</dbReference>
<name>A0A6J5LV40_9CAUD</name>
<sequence>MDYVLGRLESLVAQGTTTDHIARRVESLWDCVRHTPNVMPGDEPFSVVLVWNRSGWHVEMEIESHGVEMWAVRP</sequence>
<protein>
    <submittedName>
        <fullName evidence="1">Uncharacterized protein</fullName>
    </submittedName>
</protein>
<evidence type="ECO:0000313" key="1">
    <source>
        <dbReference type="EMBL" id="CAB4136886.1"/>
    </source>
</evidence>
<organism evidence="1">
    <name type="scientific">uncultured Caudovirales phage</name>
    <dbReference type="NCBI Taxonomy" id="2100421"/>
    <lineage>
        <taxon>Viruses</taxon>
        <taxon>Duplodnaviria</taxon>
        <taxon>Heunggongvirae</taxon>
        <taxon>Uroviricota</taxon>
        <taxon>Caudoviricetes</taxon>
        <taxon>Peduoviridae</taxon>
        <taxon>Maltschvirus</taxon>
        <taxon>Maltschvirus maltsch</taxon>
    </lineage>
</organism>
<reference evidence="1" key="1">
    <citation type="submission" date="2020-04" db="EMBL/GenBank/DDBJ databases">
        <authorList>
            <person name="Chiriac C."/>
            <person name="Salcher M."/>
            <person name="Ghai R."/>
            <person name="Kavagutti S V."/>
        </authorList>
    </citation>
    <scope>NUCLEOTIDE SEQUENCE</scope>
</reference>
<proteinExistence type="predicted"/>
<gene>
    <name evidence="1" type="ORF">UFOVP314_25</name>
</gene>
<accession>A0A6J5LV40</accession>